<dbReference type="InterPro" id="IPR015877">
    <property type="entry name" value="MAT1_centre"/>
</dbReference>
<dbReference type="SMART" id="SM00184">
    <property type="entry name" value="RING"/>
    <property type="match status" value="1"/>
</dbReference>
<dbReference type="GO" id="GO:0005675">
    <property type="term" value="C:transcription factor TFIIH holo complex"/>
    <property type="evidence" value="ECO:0007669"/>
    <property type="project" value="InterPro"/>
</dbReference>
<dbReference type="InterPro" id="IPR017907">
    <property type="entry name" value="Znf_RING_CS"/>
</dbReference>
<organism evidence="11 12">
    <name type="scientific">Acaulospora morrowiae</name>
    <dbReference type="NCBI Taxonomy" id="94023"/>
    <lineage>
        <taxon>Eukaryota</taxon>
        <taxon>Fungi</taxon>
        <taxon>Fungi incertae sedis</taxon>
        <taxon>Mucoromycota</taxon>
        <taxon>Glomeromycotina</taxon>
        <taxon>Glomeromycetes</taxon>
        <taxon>Diversisporales</taxon>
        <taxon>Acaulosporaceae</taxon>
        <taxon>Acaulospora</taxon>
    </lineage>
</organism>
<keyword evidence="6" id="KW-0539">Nucleus</keyword>
<keyword evidence="3" id="KW-0479">Metal-binding</keyword>
<dbReference type="Pfam" id="PF17121">
    <property type="entry name" value="zf-C3HC4_5"/>
    <property type="match status" value="1"/>
</dbReference>
<evidence type="ECO:0000256" key="7">
    <source>
        <dbReference type="ARBA" id="ARBA00029873"/>
    </source>
</evidence>
<dbReference type="PANTHER" id="PTHR12683">
    <property type="entry name" value="CDK-ACTIVATING KINASE ASSEMBLY FACTOR MAT1"/>
    <property type="match status" value="1"/>
</dbReference>
<dbReference type="SUPFAM" id="SSF57850">
    <property type="entry name" value="RING/U-box"/>
    <property type="match status" value="1"/>
</dbReference>
<dbReference type="FunFam" id="3.30.40.10:FF:000037">
    <property type="entry name" value="Cdk-activating kinase assembly factor MAT1, centre"/>
    <property type="match status" value="1"/>
</dbReference>
<dbReference type="InterPro" id="IPR013083">
    <property type="entry name" value="Znf_RING/FYVE/PHD"/>
</dbReference>
<comment type="caution">
    <text evidence="11">The sequence shown here is derived from an EMBL/GenBank/DDBJ whole genome shotgun (WGS) entry which is preliminary data.</text>
</comment>
<evidence type="ECO:0000256" key="8">
    <source>
        <dbReference type="ARBA" id="ARBA00033277"/>
    </source>
</evidence>
<dbReference type="PROSITE" id="PS50089">
    <property type="entry name" value="ZF_RING_2"/>
    <property type="match status" value="1"/>
</dbReference>
<accession>A0A9N9HWR6</accession>
<dbReference type="InterPro" id="IPR004575">
    <property type="entry name" value="MAT1/Tfb3"/>
</dbReference>
<dbReference type="Proteomes" id="UP000789342">
    <property type="component" value="Unassembled WGS sequence"/>
</dbReference>
<evidence type="ECO:0000256" key="9">
    <source>
        <dbReference type="PROSITE-ProRule" id="PRU00175"/>
    </source>
</evidence>
<comment type="subcellular location">
    <subcellularLocation>
        <location evidence="1">Nucleus</location>
    </subcellularLocation>
</comment>
<keyword evidence="12" id="KW-1185">Reference proteome</keyword>
<keyword evidence="5" id="KW-0862">Zinc</keyword>
<evidence type="ECO:0000256" key="4">
    <source>
        <dbReference type="ARBA" id="ARBA00022771"/>
    </source>
</evidence>
<name>A0A9N9HWR6_9GLOM</name>
<reference evidence="11" key="1">
    <citation type="submission" date="2021-06" db="EMBL/GenBank/DDBJ databases">
        <authorList>
            <person name="Kallberg Y."/>
            <person name="Tangrot J."/>
            <person name="Rosling A."/>
        </authorList>
    </citation>
    <scope>NUCLEOTIDE SEQUENCE</scope>
    <source>
        <strain evidence="11">CL551</strain>
    </source>
</reference>
<dbReference type="NCBIfam" id="TIGR00570">
    <property type="entry name" value="cdk7"/>
    <property type="match status" value="1"/>
</dbReference>
<dbReference type="GO" id="GO:0006289">
    <property type="term" value="P:nucleotide-excision repair"/>
    <property type="evidence" value="ECO:0007669"/>
    <property type="project" value="InterPro"/>
</dbReference>
<dbReference type="Gene3D" id="3.30.40.10">
    <property type="entry name" value="Zinc/RING finger domain, C3HC4 (zinc finger)"/>
    <property type="match status" value="1"/>
</dbReference>
<dbReference type="OrthoDB" id="5963at2759"/>
<dbReference type="GO" id="GO:0006357">
    <property type="term" value="P:regulation of transcription by RNA polymerase II"/>
    <property type="evidence" value="ECO:0007669"/>
    <property type="project" value="TreeGrafter"/>
</dbReference>
<dbReference type="GO" id="GO:0061575">
    <property type="term" value="F:cyclin-dependent protein serine/threonine kinase activator activity"/>
    <property type="evidence" value="ECO:0007669"/>
    <property type="project" value="InterPro"/>
</dbReference>
<evidence type="ECO:0000313" key="12">
    <source>
        <dbReference type="Proteomes" id="UP000789342"/>
    </source>
</evidence>
<evidence type="ECO:0000256" key="3">
    <source>
        <dbReference type="ARBA" id="ARBA00022723"/>
    </source>
</evidence>
<protein>
    <recommendedName>
        <fullName evidence="2">RNA polymerase II transcription factor B subunit 3</fullName>
    </recommendedName>
    <alternativeName>
        <fullName evidence="8">RNA polymerase II transcription factor B 38 kDa subunit</fullName>
    </alternativeName>
    <alternativeName>
        <fullName evidence="7">RNA polymerase II transcription factor B p38 subunit</fullName>
    </alternativeName>
</protein>
<dbReference type="GO" id="GO:0008270">
    <property type="term" value="F:zinc ion binding"/>
    <property type="evidence" value="ECO:0007669"/>
    <property type="project" value="UniProtKB-KW"/>
</dbReference>
<gene>
    <name evidence="11" type="ORF">AMORRO_LOCUS12591</name>
</gene>
<dbReference type="InterPro" id="IPR001841">
    <property type="entry name" value="Znf_RING"/>
</dbReference>
<evidence type="ECO:0000259" key="10">
    <source>
        <dbReference type="PROSITE" id="PS50089"/>
    </source>
</evidence>
<evidence type="ECO:0000256" key="1">
    <source>
        <dbReference type="ARBA" id="ARBA00004123"/>
    </source>
</evidence>
<evidence type="ECO:0000256" key="6">
    <source>
        <dbReference type="ARBA" id="ARBA00023242"/>
    </source>
</evidence>
<keyword evidence="4 9" id="KW-0863">Zinc-finger</keyword>
<sequence>MATRVGTITNDLGVQDLDESCPICKNTRYLTPTMKLLVSECYHKMCESCIDRLFANGAGPCPKCGITLRKINFVVPTFEDLSVEKEVRIRKKIAQQFNKRQEDFQSLQEYNDYLEMVEDIVWNLNSNINKQATDELIEKYARENRDIIVHNARRQIDEEKFAAYKQDREKREKRMQFENYKKSLELERKAKEEHQAEIINELANSKAPASKIIAAKKELGPKKPFEDPILSSLQMKESGVEWFGLDHVSREDKQEFDPVASEYKDIDHYTIKDKYVDSYLPAPTLLLKAGGYNQKFIYERSLQSAFSGIFDNSGSDKMQE</sequence>
<dbReference type="PANTHER" id="PTHR12683:SF13">
    <property type="entry name" value="CDK-ACTIVATING KINASE ASSEMBLY FACTOR MAT1"/>
    <property type="match status" value="1"/>
</dbReference>
<evidence type="ECO:0000313" key="11">
    <source>
        <dbReference type="EMBL" id="CAG8709196.1"/>
    </source>
</evidence>
<evidence type="ECO:0000256" key="2">
    <source>
        <dbReference type="ARBA" id="ARBA00022257"/>
    </source>
</evidence>
<evidence type="ECO:0000256" key="5">
    <source>
        <dbReference type="ARBA" id="ARBA00022833"/>
    </source>
</evidence>
<dbReference type="Pfam" id="PF06391">
    <property type="entry name" value="MAT1"/>
    <property type="match status" value="1"/>
</dbReference>
<feature type="domain" description="RING-type" evidence="10">
    <location>
        <begin position="21"/>
        <end position="64"/>
    </location>
</feature>
<dbReference type="PROSITE" id="PS00518">
    <property type="entry name" value="ZF_RING_1"/>
    <property type="match status" value="1"/>
</dbReference>
<dbReference type="EMBL" id="CAJVPV010018924">
    <property type="protein sequence ID" value="CAG8709196.1"/>
    <property type="molecule type" value="Genomic_DNA"/>
</dbReference>
<dbReference type="AlphaFoldDB" id="A0A9N9HWR6"/>
<proteinExistence type="predicted"/>